<dbReference type="InterPro" id="IPR000601">
    <property type="entry name" value="PKD_dom"/>
</dbReference>
<dbReference type="InterPro" id="IPR035986">
    <property type="entry name" value="PKD_dom_sf"/>
</dbReference>
<keyword evidence="5" id="KW-1185">Reference proteome</keyword>
<dbReference type="EMBL" id="BNCO01000003">
    <property type="protein sequence ID" value="GIL45212.1"/>
    <property type="molecule type" value="Genomic_DNA"/>
</dbReference>
<organism evidence="4 5">
    <name type="scientific">Volvox africanus</name>
    <dbReference type="NCBI Taxonomy" id="51714"/>
    <lineage>
        <taxon>Eukaryota</taxon>
        <taxon>Viridiplantae</taxon>
        <taxon>Chlorophyta</taxon>
        <taxon>core chlorophytes</taxon>
        <taxon>Chlorophyceae</taxon>
        <taxon>CS clade</taxon>
        <taxon>Chlamydomonadales</taxon>
        <taxon>Volvocaceae</taxon>
        <taxon>Volvox</taxon>
    </lineage>
</organism>
<comment type="caution">
    <text evidence="4">The sequence shown here is derived from an EMBL/GenBank/DDBJ whole genome shotgun (WGS) entry which is preliminary data.</text>
</comment>
<evidence type="ECO:0000313" key="4">
    <source>
        <dbReference type="EMBL" id="GIL45212.1"/>
    </source>
</evidence>
<dbReference type="InterPro" id="IPR049804">
    <property type="entry name" value="Choice_anch_L"/>
</dbReference>
<dbReference type="Gene3D" id="2.60.40.10">
    <property type="entry name" value="Immunoglobulins"/>
    <property type="match status" value="1"/>
</dbReference>
<reference evidence="4" key="1">
    <citation type="journal article" date="2021" name="Proc. Natl. Acad. Sci. U.S.A.">
        <title>Three genomes in the algal genus Volvox reveal the fate of a haploid sex-determining region after a transition to homothallism.</title>
        <authorList>
            <person name="Yamamoto K."/>
            <person name="Hamaji T."/>
            <person name="Kawai-Toyooka H."/>
            <person name="Matsuzaki R."/>
            <person name="Takahashi F."/>
            <person name="Nishimura Y."/>
            <person name="Kawachi M."/>
            <person name="Noguchi H."/>
            <person name="Minakuchi Y."/>
            <person name="Umen J.G."/>
            <person name="Toyoda A."/>
            <person name="Nozaki H."/>
        </authorList>
    </citation>
    <scope>NUCLEOTIDE SEQUENCE</scope>
    <source>
        <strain evidence="4">NIES-3780</strain>
    </source>
</reference>
<name>A0A8J4AQB2_9CHLO</name>
<dbReference type="PANTHER" id="PTHR13037:SF24">
    <property type="entry name" value="POLYCOMB PROTEIN PCL-RELATED"/>
    <property type="match status" value="1"/>
</dbReference>
<protein>
    <recommendedName>
        <fullName evidence="3">PKD domain-containing protein</fullName>
    </recommendedName>
</protein>
<feature type="domain" description="PKD" evidence="3">
    <location>
        <begin position="319"/>
        <end position="405"/>
    </location>
</feature>
<gene>
    <name evidence="4" type="ORF">Vafri_2525</name>
</gene>
<dbReference type="AlphaFoldDB" id="A0A8J4AQB2"/>
<dbReference type="InterPro" id="IPR013783">
    <property type="entry name" value="Ig-like_fold"/>
</dbReference>
<dbReference type="Proteomes" id="UP000747399">
    <property type="component" value="Unassembled WGS sequence"/>
</dbReference>
<dbReference type="Pfam" id="PF18911">
    <property type="entry name" value="PKD_4"/>
    <property type="match status" value="1"/>
</dbReference>
<dbReference type="SUPFAM" id="SSF49299">
    <property type="entry name" value="PKD domain"/>
    <property type="match status" value="1"/>
</dbReference>
<dbReference type="PANTHER" id="PTHR13037">
    <property type="entry name" value="FORMIN"/>
    <property type="match status" value="1"/>
</dbReference>
<accession>A0A8J4AQB2</accession>
<feature type="region of interest" description="Disordered" evidence="2">
    <location>
        <begin position="419"/>
        <end position="557"/>
    </location>
</feature>
<dbReference type="NCBIfam" id="NF038133">
    <property type="entry name" value="choice_anch_L"/>
    <property type="match status" value="1"/>
</dbReference>
<sequence length="557" mass="58296">MAFTIRPRGRQQHLIVLSLALLISSAVFIEAFRSYQTFIDPLSGRQGHVPLKRSSRRHLNAVTTCGGFVACPSADVAAKMILGNNPNLTISNAVFSKGACSSALAQWGIVQNTSWAPGHVMTSWFPRGALVLSSGDAAAGNCAANTLDYYTGVGGGGGDTNLNALIPAYTTYDAVALEFTVTALADGLLVFKYAFGSDEYTEWVGTAFNDVFGFFIAPVNQPITSGHNVAIVKGTADTQVSINNVNGNLNSNLWTNNRIYEVTTTQPIEADGYTNLLNTQGFQVTANQQYNFKLAIADAGDQILDSWVWIGGETLLVDQKPVANTSDPITSCVTKVATLDAGASYDPDKGDVLSYVWVLSANCYPSVTLTGKTATVDLTTLAAGVTYTVTLTVTDDSDVEDSKITTLVVPAACGGSIAQTCDPNGIPLPSPPPSPKPPPPKPPSPPPPRPPPPPPPSPPPSLSPPSPKPPSPPPPRPPPSPPPSPPPPPPPRPPPPLPPSPPPRPPPRPPPSPPPPSPQPKPPPPPSPKPPPPPSPKPLPPSPKPRPPSPRPPPPPK</sequence>
<evidence type="ECO:0000259" key="3">
    <source>
        <dbReference type="Pfam" id="PF18911"/>
    </source>
</evidence>
<dbReference type="PRINTS" id="PR01217">
    <property type="entry name" value="PRICHEXTENSN"/>
</dbReference>
<keyword evidence="1" id="KW-0945">Host-virus interaction</keyword>
<evidence type="ECO:0000256" key="1">
    <source>
        <dbReference type="ARBA" id="ARBA00022581"/>
    </source>
</evidence>
<evidence type="ECO:0000313" key="5">
    <source>
        <dbReference type="Proteomes" id="UP000747399"/>
    </source>
</evidence>
<proteinExistence type="predicted"/>
<evidence type="ECO:0000256" key="2">
    <source>
        <dbReference type="SAM" id="MobiDB-lite"/>
    </source>
</evidence>
<feature type="compositionally biased region" description="Pro residues" evidence="2">
    <location>
        <begin position="426"/>
        <end position="557"/>
    </location>
</feature>